<evidence type="ECO:0000313" key="2">
    <source>
        <dbReference type="EMBL" id="BBM86616.1"/>
    </source>
</evidence>
<reference evidence="2 3" key="1">
    <citation type="submission" date="2019-08" db="EMBL/GenBank/DDBJ databases">
        <title>Complete genome sequence of Candidatus Uab amorphum.</title>
        <authorList>
            <person name="Shiratori T."/>
            <person name="Suzuki S."/>
            <person name="Kakizawa Y."/>
            <person name="Ishida K."/>
        </authorList>
    </citation>
    <scope>NUCLEOTIDE SEQUENCE [LARGE SCALE GENOMIC DNA]</scope>
    <source>
        <strain evidence="2 3">SRT547</strain>
    </source>
</reference>
<dbReference type="KEGG" id="uam:UABAM_05002"/>
<dbReference type="InterPro" id="IPR036890">
    <property type="entry name" value="HATPase_C_sf"/>
</dbReference>
<dbReference type="Pfam" id="PF00498">
    <property type="entry name" value="FHA"/>
    <property type="match status" value="1"/>
</dbReference>
<dbReference type="AlphaFoldDB" id="A0A5S9F5A0"/>
<accession>A0A5S9F5A0</accession>
<dbReference type="InterPro" id="IPR003594">
    <property type="entry name" value="HATPase_dom"/>
</dbReference>
<dbReference type="Pfam" id="PF13581">
    <property type="entry name" value="HATPase_c_2"/>
    <property type="match status" value="1"/>
</dbReference>
<dbReference type="Gene3D" id="3.30.565.10">
    <property type="entry name" value="Histidine kinase-like ATPase, C-terminal domain"/>
    <property type="match status" value="1"/>
</dbReference>
<gene>
    <name evidence="2" type="ORF">UABAM_05002</name>
</gene>
<proteinExistence type="predicted"/>
<dbReference type="PANTHER" id="PTHR23308">
    <property type="entry name" value="NUCLEAR INHIBITOR OF PROTEIN PHOSPHATASE-1"/>
    <property type="match status" value="1"/>
</dbReference>
<dbReference type="SUPFAM" id="SSF49879">
    <property type="entry name" value="SMAD/FHA domain"/>
    <property type="match status" value="1"/>
</dbReference>
<dbReference type="SMART" id="SM00240">
    <property type="entry name" value="FHA"/>
    <property type="match status" value="1"/>
</dbReference>
<dbReference type="CDD" id="cd00060">
    <property type="entry name" value="FHA"/>
    <property type="match status" value="1"/>
</dbReference>
<feature type="domain" description="FHA" evidence="1">
    <location>
        <begin position="22"/>
        <end position="71"/>
    </location>
</feature>
<evidence type="ECO:0000313" key="3">
    <source>
        <dbReference type="Proteomes" id="UP000326354"/>
    </source>
</evidence>
<sequence>MASLNIEITNSFTEVLPIDNRITIGRGNENDVVLLDGSISRRHAQVYKDEKNIFLEDLNSANGIWINGKKVVFRALENGDVIQIGNAKMTFSEEPLLEPTRIVDFREKANCNSTEIITANNILFQFFSSNKDIRQVCEIVEQKLETINATEQEKYQLGMAVNEAIGNAQRHGHKYNEEMVIEFHYLHFPGEEIVFIVRDQGKGFNSKNEVAHKTKLSTVEAAREIYEKGDWGGLGIKVMLKCVDQIEYNRLGNQITLTKYLK</sequence>
<dbReference type="CDD" id="cd16936">
    <property type="entry name" value="HATPase_RsbW-like"/>
    <property type="match status" value="1"/>
</dbReference>
<dbReference type="OrthoDB" id="151099at2"/>
<organism evidence="2 3">
    <name type="scientific">Uabimicrobium amorphum</name>
    <dbReference type="NCBI Taxonomy" id="2596890"/>
    <lineage>
        <taxon>Bacteria</taxon>
        <taxon>Pseudomonadati</taxon>
        <taxon>Planctomycetota</taxon>
        <taxon>Candidatus Uabimicrobiia</taxon>
        <taxon>Candidatus Uabimicrobiales</taxon>
        <taxon>Candidatus Uabimicrobiaceae</taxon>
        <taxon>Candidatus Uabimicrobium</taxon>
    </lineage>
</organism>
<dbReference type="InterPro" id="IPR008984">
    <property type="entry name" value="SMAD_FHA_dom_sf"/>
</dbReference>
<dbReference type="InterPro" id="IPR050923">
    <property type="entry name" value="Cell_Proc_Reg/RNA_Proc"/>
</dbReference>
<keyword evidence="3" id="KW-1185">Reference proteome</keyword>
<name>A0A5S9F5A0_UABAM</name>
<evidence type="ECO:0000259" key="1">
    <source>
        <dbReference type="PROSITE" id="PS50006"/>
    </source>
</evidence>
<dbReference type="InterPro" id="IPR000253">
    <property type="entry name" value="FHA_dom"/>
</dbReference>
<dbReference type="RefSeq" id="WP_151970664.1">
    <property type="nucleotide sequence ID" value="NZ_AP019860.1"/>
</dbReference>
<dbReference type="SUPFAM" id="SSF55874">
    <property type="entry name" value="ATPase domain of HSP90 chaperone/DNA topoisomerase II/histidine kinase"/>
    <property type="match status" value="1"/>
</dbReference>
<dbReference type="EMBL" id="AP019860">
    <property type="protein sequence ID" value="BBM86616.1"/>
    <property type="molecule type" value="Genomic_DNA"/>
</dbReference>
<dbReference type="PROSITE" id="PS50006">
    <property type="entry name" value="FHA_DOMAIN"/>
    <property type="match status" value="1"/>
</dbReference>
<dbReference type="Gene3D" id="2.60.200.20">
    <property type="match status" value="1"/>
</dbReference>
<protein>
    <recommendedName>
        <fullName evidence="1">FHA domain-containing protein</fullName>
    </recommendedName>
</protein>
<dbReference type="Proteomes" id="UP000326354">
    <property type="component" value="Chromosome"/>
</dbReference>